<dbReference type="Gene3D" id="3.10.180.10">
    <property type="entry name" value="2,3-Dihydroxybiphenyl 1,2-Dioxygenase, domain 1"/>
    <property type="match status" value="1"/>
</dbReference>
<comment type="caution">
    <text evidence="5">The sequence shown here is derived from an EMBL/GenBank/DDBJ whole genome shotgun (WGS) entry which is preliminary data.</text>
</comment>
<feature type="domain" description="VOC" evidence="4">
    <location>
        <begin position="2"/>
        <end position="118"/>
    </location>
</feature>
<dbReference type="SUPFAM" id="SSF54593">
    <property type="entry name" value="Glyoxalase/Bleomycin resistance protein/Dihydroxybiphenyl dioxygenase"/>
    <property type="match status" value="1"/>
</dbReference>
<proteinExistence type="inferred from homology"/>
<evidence type="ECO:0000313" key="5">
    <source>
        <dbReference type="EMBL" id="GAA3959872.1"/>
    </source>
</evidence>
<dbReference type="Proteomes" id="UP001500742">
    <property type="component" value="Unassembled WGS sequence"/>
</dbReference>
<dbReference type="InterPro" id="IPR037523">
    <property type="entry name" value="VOC_core"/>
</dbReference>
<dbReference type="Pfam" id="PF00903">
    <property type="entry name" value="Glyoxalase"/>
    <property type="match status" value="1"/>
</dbReference>
<keyword evidence="3" id="KW-0046">Antibiotic resistance</keyword>
<evidence type="ECO:0000313" key="6">
    <source>
        <dbReference type="Proteomes" id="UP001500742"/>
    </source>
</evidence>
<evidence type="ECO:0000256" key="3">
    <source>
        <dbReference type="ARBA" id="ARBA00023251"/>
    </source>
</evidence>
<dbReference type="PROSITE" id="PS51819">
    <property type="entry name" value="VOC"/>
    <property type="match status" value="1"/>
</dbReference>
<dbReference type="EMBL" id="BAAAZC010000004">
    <property type="protein sequence ID" value="GAA3959872.1"/>
    <property type="molecule type" value="Genomic_DNA"/>
</dbReference>
<organism evidence="5 6">
    <name type="scientific">Mucilaginibacter dorajii</name>
    <dbReference type="NCBI Taxonomy" id="692994"/>
    <lineage>
        <taxon>Bacteria</taxon>
        <taxon>Pseudomonadati</taxon>
        <taxon>Bacteroidota</taxon>
        <taxon>Sphingobacteriia</taxon>
        <taxon>Sphingobacteriales</taxon>
        <taxon>Sphingobacteriaceae</taxon>
        <taxon>Mucilaginibacter</taxon>
    </lineage>
</organism>
<evidence type="ECO:0000256" key="2">
    <source>
        <dbReference type="ARBA" id="ARBA00021572"/>
    </source>
</evidence>
<dbReference type="InterPro" id="IPR000335">
    <property type="entry name" value="Bleomycin-R"/>
</dbReference>
<protein>
    <recommendedName>
        <fullName evidence="2">Bleomycin resistance protein</fullName>
    </recommendedName>
</protein>
<dbReference type="RefSeq" id="WP_259090718.1">
    <property type="nucleotide sequence ID" value="NZ_BAAAZC010000004.1"/>
</dbReference>
<reference evidence="6" key="1">
    <citation type="journal article" date="2019" name="Int. J. Syst. Evol. Microbiol.">
        <title>The Global Catalogue of Microorganisms (GCM) 10K type strain sequencing project: providing services to taxonomists for standard genome sequencing and annotation.</title>
        <authorList>
            <consortium name="The Broad Institute Genomics Platform"/>
            <consortium name="The Broad Institute Genome Sequencing Center for Infectious Disease"/>
            <person name="Wu L."/>
            <person name="Ma J."/>
        </authorList>
    </citation>
    <scope>NUCLEOTIDE SEQUENCE [LARGE SCALE GENOMIC DNA]</scope>
    <source>
        <strain evidence="6">JCM 16601</strain>
    </source>
</reference>
<keyword evidence="6" id="KW-1185">Reference proteome</keyword>
<name>A0ABP7P515_9SPHI</name>
<evidence type="ECO:0000259" key="4">
    <source>
        <dbReference type="PROSITE" id="PS51819"/>
    </source>
</evidence>
<gene>
    <name evidence="5" type="ORF">GCM10022210_04360</name>
</gene>
<accession>A0ABP7P515</accession>
<sequence length="122" mass="14218">MALKNITPMLYTREVRATVDFYINNLGFTCVGYADDWGWATVSRDEVEVMFSLPIEHEPFSMPKFTGSLYIRTDKVDAIWNELKEHAIICYPIETFDYGMREFAVYDYNGYLLQFGTPVDID</sequence>
<evidence type="ECO:0000256" key="1">
    <source>
        <dbReference type="ARBA" id="ARBA00011051"/>
    </source>
</evidence>
<dbReference type="InterPro" id="IPR004360">
    <property type="entry name" value="Glyas_Fos-R_dOase_dom"/>
</dbReference>
<comment type="similarity">
    <text evidence="1">Belongs to the bleomycin resistance protein family.</text>
</comment>
<dbReference type="CDD" id="cd08349">
    <property type="entry name" value="BLMA_like"/>
    <property type="match status" value="1"/>
</dbReference>
<dbReference type="InterPro" id="IPR029068">
    <property type="entry name" value="Glyas_Bleomycin-R_OHBP_Dase"/>
</dbReference>